<evidence type="ECO:0008006" key="3">
    <source>
        <dbReference type="Google" id="ProtNLM"/>
    </source>
</evidence>
<protein>
    <recommendedName>
        <fullName evidence="3">Triacylglycerol lipase</fullName>
    </recommendedName>
</protein>
<name>A0AAN7ERE5_QUERU</name>
<evidence type="ECO:0000313" key="1">
    <source>
        <dbReference type="EMBL" id="KAK4577155.1"/>
    </source>
</evidence>
<gene>
    <name evidence="1" type="ORF">RGQ29_027602</name>
</gene>
<evidence type="ECO:0000313" key="2">
    <source>
        <dbReference type="Proteomes" id="UP001324115"/>
    </source>
</evidence>
<comment type="caution">
    <text evidence="1">The sequence shown here is derived from an EMBL/GenBank/DDBJ whole genome shotgun (WGS) entry which is preliminary data.</text>
</comment>
<keyword evidence="2" id="KW-1185">Reference proteome</keyword>
<dbReference type="EMBL" id="JAXUIC010000008">
    <property type="protein sequence ID" value="KAK4577155.1"/>
    <property type="molecule type" value="Genomic_DNA"/>
</dbReference>
<organism evidence="1 2">
    <name type="scientific">Quercus rubra</name>
    <name type="common">Northern red oak</name>
    <name type="synonym">Quercus borealis</name>
    <dbReference type="NCBI Taxonomy" id="3512"/>
    <lineage>
        <taxon>Eukaryota</taxon>
        <taxon>Viridiplantae</taxon>
        <taxon>Streptophyta</taxon>
        <taxon>Embryophyta</taxon>
        <taxon>Tracheophyta</taxon>
        <taxon>Spermatophyta</taxon>
        <taxon>Magnoliopsida</taxon>
        <taxon>eudicotyledons</taxon>
        <taxon>Gunneridae</taxon>
        <taxon>Pentapetalae</taxon>
        <taxon>rosids</taxon>
        <taxon>fabids</taxon>
        <taxon>Fagales</taxon>
        <taxon>Fagaceae</taxon>
        <taxon>Quercus</taxon>
    </lineage>
</organism>
<dbReference type="InterPro" id="IPR029058">
    <property type="entry name" value="AB_hydrolase_fold"/>
</dbReference>
<sequence length="226" mass="25604">MGRRRVKIYETEKDEGSVMAYWDWTWEQLASDDLPAMYDNIHNQTGQKLYYVGHSRRTYRLGLREFIAGGSDVSKLLAGVCSLQLIDCTKPIDVIAGPHCCIKPSMMDGSFDHAPQSTSTKNIIHSAQMIRTGNTAKYNYGDESENKKHYGQPTSPLYNVSRIPKDIPLLFGYGGKDSLTFDVNDVKHLLDNLKDHQKDKLVVKYKEVYAHFDFVMAGNAKSEICI</sequence>
<dbReference type="SUPFAM" id="SSF53474">
    <property type="entry name" value="alpha/beta-Hydrolases"/>
    <property type="match status" value="1"/>
</dbReference>
<dbReference type="Gene3D" id="3.40.50.1820">
    <property type="entry name" value="alpha/beta hydrolase"/>
    <property type="match status" value="2"/>
</dbReference>
<dbReference type="PANTHER" id="PTHR11005">
    <property type="entry name" value="LYSOSOMAL ACID LIPASE-RELATED"/>
    <property type="match status" value="1"/>
</dbReference>
<accession>A0AAN7ERE5</accession>
<dbReference type="Proteomes" id="UP001324115">
    <property type="component" value="Unassembled WGS sequence"/>
</dbReference>
<proteinExistence type="predicted"/>
<dbReference type="AlphaFoldDB" id="A0AAN7ERE5"/>
<reference evidence="1 2" key="1">
    <citation type="journal article" date="2023" name="G3 (Bethesda)">
        <title>A haplotype-resolved chromosome-scale genome for Quercus rubra L. provides insights into the genetics of adaptive traits for red oak species.</title>
        <authorList>
            <person name="Kapoor B."/>
            <person name="Jenkins J."/>
            <person name="Schmutz J."/>
            <person name="Zhebentyayeva T."/>
            <person name="Kuelheim C."/>
            <person name="Coggeshall M."/>
            <person name="Heim C."/>
            <person name="Lasky J.R."/>
            <person name="Leites L."/>
            <person name="Islam-Faridi N."/>
            <person name="Romero-Severson J."/>
            <person name="DeLeo V.L."/>
            <person name="Lucas S.M."/>
            <person name="Lazic D."/>
            <person name="Gailing O."/>
            <person name="Carlson J."/>
            <person name="Staton M."/>
        </authorList>
    </citation>
    <scope>NUCLEOTIDE SEQUENCE [LARGE SCALE GENOMIC DNA]</scope>
    <source>
        <strain evidence="1">Pseudo-F2</strain>
    </source>
</reference>